<evidence type="ECO:0000313" key="1">
    <source>
        <dbReference type="EMBL" id="KAA6308977.1"/>
    </source>
</evidence>
<organism evidence="1">
    <name type="scientific">termite gut metagenome</name>
    <dbReference type="NCBI Taxonomy" id="433724"/>
    <lineage>
        <taxon>unclassified sequences</taxon>
        <taxon>metagenomes</taxon>
        <taxon>organismal metagenomes</taxon>
    </lineage>
</organism>
<comment type="caution">
    <text evidence="1">The sequence shown here is derived from an EMBL/GenBank/DDBJ whole genome shotgun (WGS) entry which is preliminary data.</text>
</comment>
<gene>
    <name evidence="1" type="ORF">EZS27_039451</name>
</gene>
<sequence length="112" mass="13317">MEYQTELDRLTEFAEKIMQNKDITQKSKGLSNLLDKVKNTVPDVITYNAEAINSNTVWRFDEYIQDVKLGFIYPQYNDIISFVNEYNTDIATFENDTAEQREQRQNKLKEHR</sequence>
<name>A0A5J4PHN3_9ZZZZ</name>
<reference evidence="1" key="1">
    <citation type="submission" date="2019-03" db="EMBL/GenBank/DDBJ databases">
        <title>Single cell metagenomics reveals metabolic interactions within the superorganism composed of flagellate Streblomastix strix and complex community of Bacteroidetes bacteria on its surface.</title>
        <authorList>
            <person name="Treitli S.C."/>
            <person name="Kolisko M."/>
            <person name="Husnik F."/>
            <person name="Keeling P."/>
            <person name="Hampl V."/>
        </authorList>
    </citation>
    <scope>NUCLEOTIDE SEQUENCE</scope>
    <source>
        <strain evidence="1">STM</strain>
    </source>
</reference>
<accession>A0A5J4PHN3</accession>
<dbReference type="EMBL" id="SNRY01008196">
    <property type="protein sequence ID" value="KAA6308977.1"/>
    <property type="molecule type" value="Genomic_DNA"/>
</dbReference>
<protein>
    <submittedName>
        <fullName evidence="1">Uncharacterized protein</fullName>
    </submittedName>
</protein>
<proteinExistence type="predicted"/>
<dbReference type="AlphaFoldDB" id="A0A5J4PHN3"/>
<feature type="non-terminal residue" evidence="1">
    <location>
        <position position="112"/>
    </location>
</feature>